<gene>
    <name evidence="10" type="ORF">Acr_15g0018970</name>
</gene>
<dbReference type="InterPro" id="IPR035983">
    <property type="entry name" value="Hect_E3_ubiquitin_ligase"/>
</dbReference>
<dbReference type="GO" id="GO:0061630">
    <property type="term" value="F:ubiquitin protein ligase activity"/>
    <property type="evidence" value="ECO:0007669"/>
    <property type="project" value="UniProtKB-EC"/>
</dbReference>
<dbReference type="EMBL" id="BJWL01000015">
    <property type="protein sequence ID" value="GFZ03289.1"/>
    <property type="molecule type" value="Genomic_DNA"/>
</dbReference>
<reference evidence="10 11" key="1">
    <citation type="submission" date="2019-07" db="EMBL/GenBank/DDBJ databases">
        <title>De Novo Assembly of kiwifruit Actinidia rufa.</title>
        <authorList>
            <person name="Sugita-Konishi S."/>
            <person name="Sato K."/>
            <person name="Mori E."/>
            <person name="Abe Y."/>
            <person name="Kisaki G."/>
            <person name="Hamano K."/>
            <person name="Suezawa K."/>
            <person name="Otani M."/>
            <person name="Fukuda T."/>
            <person name="Manabe T."/>
            <person name="Gomi K."/>
            <person name="Tabuchi M."/>
            <person name="Akimitsu K."/>
            <person name="Kataoka I."/>
        </authorList>
    </citation>
    <scope>NUCLEOTIDE SEQUENCE [LARGE SCALE GENOMIC DNA]</scope>
    <source>
        <strain evidence="11">cv. Fuchu</strain>
    </source>
</reference>
<evidence type="ECO:0000256" key="6">
    <source>
        <dbReference type="PROSITE-ProRule" id="PRU00104"/>
    </source>
</evidence>
<dbReference type="PANTHER" id="PTHR11254:SF424">
    <property type="entry name" value="E3 UBIQUITIN-PROTEIN LIGASE UPL5"/>
    <property type="match status" value="1"/>
</dbReference>
<feature type="compositionally biased region" description="Polar residues" evidence="7">
    <location>
        <begin position="45"/>
        <end position="54"/>
    </location>
</feature>
<dbReference type="Pfam" id="PF00632">
    <property type="entry name" value="HECT"/>
    <property type="match status" value="1"/>
</dbReference>
<dbReference type="InterPro" id="IPR000569">
    <property type="entry name" value="HECT_dom"/>
</dbReference>
<dbReference type="Proteomes" id="UP000585474">
    <property type="component" value="Unassembled WGS sequence"/>
</dbReference>
<evidence type="ECO:0000256" key="1">
    <source>
        <dbReference type="ARBA" id="ARBA00000885"/>
    </source>
</evidence>
<evidence type="ECO:0000313" key="11">
    <source>
        <dbReference type="Proteomes" id="UP000585474"/>
    </source>
</evidence>
<keyword evidence="10" id="KW-0436">Ligase</keyword>
<dbReference type="GO" id="GO:0000209">
    <property type="term" value="P:protein polyubiquitination"/>
    <property type="evidence" value="ECO:0007669"/>
    <property type="project" value="TreeGrafter"/>
</dbReference>
<dbReference type="PANTHER" id="PTHR11254">
    <property type="entry name" value="HECT DOMAIN UBIQUITIN-PROTEIN LIGASE"/>
    <property type="match status" value="1"/>
</dbReference>
<accession>A0A7J0FX66</accession>
<organism evidence="10 11">
    <name type="scientific">Actinidia rufa</name>
    <dbReference type="NCBI Taxonomy" id="165716"/>
    <lineage>
        <taxon>Eukaryota</taxon>
        <taxon>Viridiplantae</taxon>
        <taxon>Streptophyta</taxon>
        <taxon>Embryophyta</taxon>
        <taxon>Tracheophyta</taxon>
        <taxon>Spermatophyta</taxon>
        <taxon>Magnoliopsida</taxon>
        <taxon>eudicotyledons</taxon>
        <taxon>Gunneridae</taxon>
        <taxon>Pentapetalae</taxon>
        <taxon>asterids</taxon>
        <taxon>Ericales</taxon>
        <taxon>Actinidiaceae</taxon>
        <taxon>Actinidia</taxon>
    </lineage>
</organism>
<feature type="region of interest" description="Disordered" evidence="7">
    <location>
        <begin position="40"/>
        <end position="62"/>
    </location>
</feature>
<evidence type="ECO:0000259" key="9">
    <source>
        <dbReference type="PROSITE" id="PS50237"/>
    </source>
</evidence>
<keyword evidence="11" id="KW-1185">Reference proteome</keyword>
<evidence type="ECO:0000313" key="10">
    <source>
        <dbReference type="EMBL" id="GFZ03289.1"/>
    </source>
</evidence>
<dbReference type="GO" id="GO:0016874">
    <property type="term" value="F:ligase activity"/>
    <property type="evidence" value="ECO:0007669"/>
    <property type="project" value="UniProtKB-KW"/>
</dbReference>
<dbReference type="GO" id="GO:0006511">
    <property type="term" value="P:ubiquitin-dependent protein catabolic process"/>
    <property type="evidence" value="ECO:0007669"/>
    <property type="project" value="TreeGrafter"/>
</dbReference>
<feature type="active site" description="Glycyl thioester intermediate" evidence="6">
    <location>
        <position position="762"/>
    </location>
</feature>
<proteinExistence type="predicted"/>
<name>A0A7J0FX66_9ERIC</name>
<dbReference type="SUPFAM" id="SSF56204">
    <property type="entry name" value="Hect, E3 ligase catalytic domain"/>
    <property type="match status" value="1"/>
</dbReference>
<dbReference type="EC" id="2.3.2.26" evidence="3"/>
<dbReference type="AlphaFoldDB" id="A0A7J0FX66"/>
<dbReference type="Pfam" id="PF00240">
    <property type="entry name" value="ubiquitin"/>
    <property type="match status" value="1"/>
</dbReference>
<evidence type="ECO:0000256" key="7">
    <source>
        <dbReference type="SAM" id="MobiDB-lite"/>
    </source>
</evidence>
<dbReference type="Gene3D" id="3.90.1750.10">
    <property type="entry name" value="Hect, E3 ligase catalytic domains"/>
    <property type="match status" value="1"/>
</dbReference>
<dbReference type="Gene3D" id="3.30.2410.10">
    <property type="entry name" value="Hect, E3 ligase catalytic domain"/>
    <property type="match status" value="1"/>
</dbReference>
<feature type="domain" description="Ubiquitin-like" evidence="8">
    <location>
        <begin position="83"/>
        <end position="158"/>
    </location>
</feature>
<evidence type="ECO:0000256" key="5">
    <source>
        <dbReference type="ARBA" id="ARBA00022786"/>
    </source>
</evidence>
<dbReference type="InterPro" id="IPR000626">
    <property type="entry name" value="Ubiquitin-like_dom"/>
</dbReference>
<evidence type="ECO:0000256" key="3">
    <source>
        <dbReference type="ARBA" id="ARBA00012485"/>
    </source>
</evidence>
<dbReference type="InterPro" id="IPR029071">
    <property type="entry name" value="Ubiquitin-like_domsf"/>
</dbReference>
<dbReference type="PROSITE" id="PS50053">
    <property type="entry name" value="UBIQUITIN_2"/>
    <property type="match status" value="1"/>
</dbReference>
<protein>
    <recommendedName>
        <fullName evidence="3">HECT-type E3 ubiquitin transferase</fullName>
        <ecNumber evidence="3">2.3.2.26</ecNumber>
    </recommendedName>
</protein>
<feature type="domain" description="HECT" evidence="9">
    <location>
        <begin position="456"/>
        <end position="796"/>
    </location>
</feature>
<evidence type="ECO:0000256" key="4">
    <source>
        <dbReference type="ARBA" id="ARBA00022679"/>
    </source>
</evidence>
<keyword evidence="4" id="KW-0808">Transferase</keyword>
<comment type="catalytic activity">
    <reaction evidence="1">
        <text>S-ubiquitinyl-[E2 ubiquitin-conjugating enzyme]-L-cysteine + [acceptor protein]-L-lysine = [E2 ubiquitin-conjugating enzyme]-L-cysteine + N(6)-ubiquitinyl-[acceptor protein]-L-lysine.</text>
        <dbReference type="EC" id="2.3.2.26"/>
    </reaction>
</comment>
<sequence length="796" mass="90679">MPLAETPIDCIQQGLDRLSSKRKFDDDDLSSELVSVRMRKDEPNAVNSSSTHQSLVGPRVSDTRSTICSSSSHSASIRPLSRLQFFVRTISKGTLVLHANSGDTVESVHKLVQSITGIPVTEQRLIYRGKQLMWEQSLDECSIENDAELQLVGRMRSSPHPQAWQVVDELVSLIFRLCKGEVATQCPNLVKSRLIKRLGEFLSITPRHDNELAVRHLQIFSSASAPAALVMLYLSPHEGKAAHDDPLYSLCRSTLGSMVEYDISRGSIIGDSSKPLVSVQEIFPFVRELAARLSNDLVSSMESPTSLGPSSCDVRDFSAFLFPLHTATTKQKMEEVLVLKEDKEGEHLRQRWSQYLAILKELKGLSKHYGDAEEQLWTKLKRRKVSLCYLILRYATQNDNHEWFLERKDVTDFESRRHLVMLMLPEVKDEYDELHEMLIDRSQLLTESFEYIARADPEKLRGGLFMEFKNEEATGPGVLREWFFLVCQAIFNPQNALFTACPEDRRRFFPNPASKVHPLHLEYFSFSGRVIALALMHKVQVGIVFDRVFFLQLAGAHISLEDIHDADPCLYKSCKKILEMDAEMIDSDALGLTFVHEVEELGSRKILELCSGGKSISVNSQNRGKYVDLLIKHRFVTSITKQVAHFAQGFADILCNSKLQNFFFKSLELEDLDWMLYGSETTISVEDWKAHTEYNGYRETDPQIIWFWKIVGGMSADKRKVLLFFWTSVKYLPVEGFGGLASRLCIYKTSEPHNRLPSSHTCFYQLSFPPYPSLAIMQDHLHIITQEHVGCSFGTW</sequence>
<comment type="caution">
    <text evidence="10">The sequence shown here is derived from an EMBL/GenBank/DDBJ whole genome shotgun (WGS) entry which is preliminary data.</text>
</comment>
<dbReference type="PROSITE" id="PS50237">
    <property type="entry name" value="HECT"/>
    <property type="match status" value="1"/>
</dbReference>
<comment type="pathway">
    <text evidence="2">Protein modification; protein ubiquitination.</text>
</comment>
<dbReference type="SMART" id="SM00213">
    <property type="entry name" value="UBQ"/>
    <property type="match status" value="1"/>
</dbReference>
<dbReference type="InterPro" id="IPR050409">
    <property type="entry name" value="E3_ubiq-protein_ligase"/>
</dbReference>
<evidence type="ECO:0000259" key="8">
    <source>
        <dbReference type="PROSITE" id="PS50053"/>
    </source>
</evidence>
<dbReference type="FunFam" id="3.30.2410.10:FF:000020">
    <property type="entry name" value="E3 ubiquitin-protein ligase UPL5"/>
    <property type="match status" value="1"/>
</dbReference>
<dbReference type="GO" id="GO:0005737">
    <property type="term" value="C:cytoplasm"/>
    <property type="evidence" value="ECO:0007669"/>
    <property type="project" value="TreeGrafter"/>
</dbReference>
<evidence type="ECO:0000256" key="2">
    <source>
        <dbReference type="ARBA" id="ARBA00004906"/>
    </source>
</evidence>
<dbReference type="PRINTS" id="PR00348">
    <property type="entry name" value="UBIQUITIN"/>
</dbReference>
<dbReference type="InterPro" id="IPR019956">
    <property type="entry name" value="Ubiquitin_dom"/>
</dbReference>
<keyword evidence="5 6" id="KW-0833">Ubl conjugation pathway</keyword>
<dbReference type="SMART" id="SM00119">
    <property type="entry name" value="HECTc"/>
    <property type="match status" value="1"/>
</dbReference>
<dbReference type="Gene3D" id="3.30.2160.10">
    <property type="entry name" value="Hect, E3 ligase catalytic domain"/>
    <property type="match status" value="1"/>
</dbReference>
<dbReference type="OrthoDB" id="8068875at2759"/>
<dbReference type="Gene3D" id="3.10.20.90">
    <property type="entry name" value="Phosphatidylinositol 3-kinase Catalytic Subunit, Chain A, domain 1"/>
    <property type="match status" value="1"/>
</dbReference>
<dbReference type="SUPFAM" id="SSF54236">
    <property type="entry name" value="Ubiquitin-like"/>
    <property type="match status" value="1"/>
</dbReference>
<dbReference type="CDD" id="cd00078">
    <property type="entry name" value="HECTc"/>
    <property type="match status" value="1"/>
</dbReference>